<keyword evidence="2" id="KW-1185">Reference proteome</keyword>
<accession>A0A4R0N4X7</accession>
<dbReference type="RefSeq" id="WP_131610129.1">
    <property type="nucleotide sequence ID" value="NZ_SJSM01000010.1"/>
</dbReference>
<protein>
    <submittedName>
        <fullName evidence="1">Uncharacterized protein</fullName>
    </submittedName>
</protein>
<reference evidence="1 2" key="1">
    <citation type="submission" date="2019-02" db="EMBL/GenBank/DDBJ databases">
        <title>Pedobacter sp. RP-3-8 sp. nov., isolated from Arctic soil.</title>
        <authorList>
            <person name="Dahal R.H."/>
        </authorList>
    </citation>
    <scope>NUCLEOTIDE SEQUENCE [LARGE SCALE GENOMIC DNA]</scope>
    <source>
        <strain evidence="1 2">RP-3-8</strain>
    </source>
</reference>
<dbReference type="AlphaFoldDB" id="A0A4R0N4X7"/>
<dbReference type="EMBL" id="SJSM01000010">
    <property type="protein sequence ID" value="TCC94981.1"/>
    <property type="molecule type" value="Genomic_DNA"/>
</dbReference>
<dbReference type="OrthoDB" id="711692at2"/>
<gene>
    <name evidence="1" type="ORF">EZ444_15840</name>
</gene>
<dbReference type="Proteomes" id="UP000291117">
    <property type="component" value="Unassembled WGS sequence"/>
</dbReference>
<name>A0A4R0N4X7_9SPHI</name>
<evidence type="ECO:0000313" key="2">
    <source>
        <dbReference type="Proteomes" id="UP000291117"/>
    </source>
</evidence>
<proteinExistence type="predicted"/>
<organism evidence="1 2">
    <name type="scientific">Pedobacter hiemivivus</name>
    <dbReference type="NCBI Taxonomy" id="2530454"/>
    <lineage>
        <taxon>Bacteria</taxon>
        <taxon>Pseudomonadati</taxon>
        <taxon>Bacteroidota</taxon>
        <taxon>Sphingobacteriia</taxon>
        <taxon>Sphingobacteriales</taxon>
        <taxon>Sphingobacteriaceae</taxon>
        <taxon>Pedobacter</taxon>
    </lineage>
</organism>
<evidence type="ECO:0000313" key="1">
    <source>
        <dbReference type="EMBL" id="TCC94981.1"/>
    </source>
</evidence>
<sequence length="66" mass="7426">MKKIFDRIDRIRASGTAVLDVESGTPYYRENGKRFPVQSMGIPGLKCPITLLIKGKSIDFTIHDVM</sequence>
<comment type="caution">
    <text evidence="1">The sequence shown here is derived from an EMBL/GenBank/DDBJ whole genome shotgun (WGS) entry which is preliminary data.</text>
</comment>